<accession>A0A1J5E8J0</accession>
<dbReference type="InterPro" id="IPR006668">
    <property type="entry name" value="Mg_transptr_MgtE_intracell_dom"/>
</dbReference>
<dbReference type="EMBL" id="MNYI01000164">
    <property type="protein sequence ID" value="OIP38984.1"/>
    <property type="molecule type" value="Genomic_DNA"/>
</dbReference>
<dbReference type="SUPFAM" id="SSF158791">
    <property type="entry name" value="MgtE N-terminal domain-like"/>
    <property type="match status" value="1"/>
</dbReference>
<evidence type="ECO:0000313" key="5">
    <source>
        <dbReference type="Proteomes" id="UP000183085"/>
    </source>
</evidence>
<dbReference type="STRING" id="1817895.AUJ95_05965"/>
<feature type="coiled-coil region" evidence="1">
    <location>
        <begin position="77"/>
        <end position="125"/>
    </location>
</feature>
<evidence type="ECO:0000256" key="1">
    <source>
        <dbReference type="SAM" id="Coils"/>
    </source>
</evidence>
<reference evidence="4 5" key="1">
    <citation type="journal article" date="2016" name="Environ. Microbiol.">
        <title>Genomic resolution of a cold subsurface aquifer community provides metabolic insights for novel microbes adapted to high CO concentrations.</title>
        <authorList>
            <person name="Probst A.J."/>
            <person name="Castelle C.J."/>
            <person name="Singh A."/>
            <person name="Brown C.T."/>
            <person name="Anantharaman K."/>
            <person name="Sharon I."/>
            <person name="Hug L.A."/>
            <person name="Burstein D."/>
            <person name="Emerson J.B."/>
            <person name="Thomas B.C."/>
            <person name="Banfield J.F."/>
        </authorList>
    </citation>
    <scope>NUCLEOTIDE SEQUENCE [LARGE SCALE GENOMIC DNA]</scope>
    <source>
        <strain evidence="4">CG2_30_40_21</strain>
    </source>
</reference>
<dbReference type="AlphaFoldDB" id="A0A1J5E8J0"/>
<dbReference type="Proteomes" id="UP000183085">
    <property type="component" value="Unassembled WGS sequence"/>
</dbReference>
<evidence type="ECO:0000259" key="3">
    <source>
        <dbReference type="Pfam" id="PF03448"/>
    </source>
</evidence>
<evidence type="ECO:0000256" key="2">
    <source>
        <dbReference type="SAM" id="Phobius"/>
    </source>
</evidence>
<protein>
    <recommendedName>
        <fullName evidence="3">Magnesium transporter MgtE intracellular domain-containing protein</fullName>
    </recommendedName>
</protein>
<organism evidence="4 5">
    <name type="scientific">Candidatus Desantisbacteria bacterium CG2_30_40_21</name>
    <dbReference type="NCBI Taxonomy" id="1817895"/>
    <lineage>
        <taxon>Bacteria</taxon>
        <taxon>Candidatus Desantisiibacteriota</taxon>
    </lineage>
</organism>
<gene>
    <name evidence="4" type="ORF">AUJ95_05965</name>
</gene>
<keyword evidence="2" id="KW-0812">Transmembrane</keyword>
<keyword evidence="1" id="KW-0175">Coiled coil</keyword>
<dbReference type="InterPro" id="IPR038076">
    <property type="entry name" value="MgtE_N_sf"/>
</dbReference>
<feature type="domain" description="Magnesium transporter MgtE intracellular" evidence="3">
    <location>
        <begin position="149"/>
        <end position="202"/>
    </location>
</feature>
<comment type="caution">
    <text evidence="4">The sequence shown here is derived from an EMBL/GenBank/DDBJ whole genome shotgun (WGS) entry which is preliminary data.</text>
</comment>
<keyword evidence="2" id="KW-0472">Membrane</keyword>
<keyword evidence="2" id="KW-1133">Transmembrane helix</keyword>
<feature type="transmembrane region" description="Helical" evidence="2">
    <location>
        <begin position="12"/>
        <end position="35"/>
    </location>
</feature>
<sequence length="207" mass="24222">MADEVKKTGTGIGQVLVVLFLMAGIIGLLIASFHLMDTFGVYDKDEVLRKLPVIGPMFTANQPVIEDIEEQEKVDWKETIDLKMETLKNSRKEQEKKLKKFEQELKEKEKELKKKEKEISQIETEVYQEKVAWEKEKLEKKTEGDKWQEQATLFEKMSPKKVIEIFQNMDDKQIVEILKRMNSSIKSAILAKMEPKRAAEISRKMMR</sequence>
<dbReference type="Gene3D" id="1.25.60.10">
    <property type="entry name" value="MgtE N-terminal domain-like"/>
    <property type="match status" value="1"/>
</dbReference>
<dbReference type="Pfam" id="PF03448">
    <property type="entry name" value="MgtE_N"/>
    <property type="match status" value="1"/>
</dbReference>
<proteinExistence type="predicted"/>
<evidence type="ECO:0000313" key="4">
    <source>
        <dbReference type="EMBL" id="OIP38984.1"/>
    </source>
</evidence>
<name>A0A1J5E8J0_9BACT</name>